<evidence type="ECO:0008006" key="4">
    <source>
        <dbReference type="Google" id="ProtNLM"/>
    </source>
</evidence>
<evidence type="ECO:0000313" key="3">
    <source>
        <dbReference type="Proteomes" id="UP000237105"/>
    </source>
</evidence>
<comment type="caution">
    <text evidence="2">The sequence shown here is derived from an EMBL/GenBank/DDBJ whole genome shotgun (WGS) entry which is preliminary data.</text>
</comment>
<dbReference type="Proteomes" id="UP000237105">
    <property type="component" value="Unassembled WGS sequence"/>
</dbReference>
<feature type="transmembrane region" description="Helical" evidence="1">
    <location>
        <begin position="49"/>
        <end position="69"/>
    </location>
</feature>
<accession>A0A2P5DYR8</accession>
<keyword evidence="1" id="KW-1133">Transmembrane helix</keyword>
<dbReference type="AlphaFoldDB" id="A0A2P5DYR8"/>
<evidence type="ECO:0000313" key="2">
    <source>
        <dbReference type="EMBL" id="PON78417.1"/>
    </source>
</evidence>
<keyword evidence="1" id="KW-0472">Membrane</keyword>
<evidence type="ECO:0000256" key="1">
    <source>
        <dbReference type="SAM" id="Phobius"/>
    </source>
</evidence>
<gene>
    <name evidence="2" type="ORF">PanWU01x14_020550</name>
</gene>
<dbReference type="EMBL" id="JXTB01000009">
    <property type="protein sequence ID" value="PON78417.1"/>
    <property type="molecule type" value="Genomic_DNA"/>
</dbReference>
<proteinExistence type="predicted"/>
<name>A0A2P5DYR8_PARAD</name>
<keyword evidence="1" id="KW-0812">Transmembrane</keyword>
<keyword evidence="3" id="KW-1185">Reference proteome</keyword>
<sequence>MRKTKWYSANLFYLYMYCWFLNLSPIHSNDYSKATVHLAEPSPLAHQPIRVSFTLVLWSLSLSLSLSLASCRVSLKLEATGLSLKLDAAGLSLKLDAVSSARAQLRLPPHPLALSPLVSAQILVKWGVFIIMARSLSNMILKGISGLPAANSGRLVRFCTLFHAI</sequence>
<protein>
    <recommendedName>
        <fullName evidence="4">Transmembrane protein</fullName>
    </recommendedName>
</protein>
<reference evidence="3" key="1">
    <citation type="submission" date="2016-06" db="EMBL/GenBank/DDBJ databases">
        <title>Parallel loss of symbiosis genes in relatives of nitrogen-fixing non-legume Parasponia.</title>
        <authorList>
            <person name="Van Velzen R."/>
            <person name="Holmer R."/>
            <person name="Bu F."/>
            <person name="Rutten L."/>
            <person name="Van Zeijl A."/>
            <person name="Liu W."/>
            <person name="Santuari L."/>
            <person name="Cao Q."/>
            <person name="Sharma T."/>
            <person name="Shen D."/>
            <person name="Roswanjaya Y."/>
            <person name="Wardhani T."/>
            <person name="Kalhor M.S."/>
            <person name="Jansen J."/>
            <person name="Van den Hoogen J."/>
            <person name="Gungor B."/>
            <person name="Hartog M."/>
            <person name="Hontelez J."/>
            <person name="Verver J."/>
            <person name="Yang W.-C."/>
            <person name="Schijlen E."/>
            <person name="Repin R."/>
            <person name="Schilthuizen M."/>
            <person name="Schranz E."/>
            <person name="Heidstra R."/>
            <person name="Miyata K."/>
            <person name="Fedorova E."/>
            <person name="Kohlen W."/>
            <person name="Bisseling T."/>
            <person name="Smit S."/>
            <person name="Geurts R."/>
        </authorList>
    </citation>
    <scope>NUCLEOTIDE SEQUENCE [LARGE SCALE GENOMIC DNA]</scope>
    <source>
        <strain evidence="3">cv. WU1-14</strain>
    </source>
</reference>
<feature type="transmembrane region" description="Helical" evidence="1">
    <location>
        <begin position="12"/>
        <end position="29"/>
    </location>
</feature>
<organism evidence="2 3">
    <name type="scientific">Parasponia andersonii</name>
    <name type="common">Sponia andersonii</name>
    <dbReference type="NCBI Taxonomy" id="3476"/>
    <lineage>
        <taxon>Eukaryota</taxon>
        <taxon>Viridiplantae</taxon>
        <taxon>Streptophyta</taxon>
        <taxon>Embryophyta</taxon>
        <taxon>Tracheophyta</taxon>
        <taxon>Spermatophyta</taxon>
        <taxon>Magnoliopsida</taxon>
        <taxon>eudicotyledons</taxon>
        <taxon>Gunneridae</taxon>
        <taxon>Pentapetalae</taxon>
        <taxon>rosids</taxon>
        <taxon>fabids</taxon>
        <taxon>Rosales</taxon>
        <taxon>Cannabaceae</taxon>
        <taxon>Parasponia</taxon>
    </lineage>
</organism>